<dbReference type="CDD" id="cd02440">
    <property type="entry name" value="AdoMet_MTases"/>
    <property type="match status" value="1"/>
</dbReference>
<keyword evidence="1 5" id="KW-0489">Methyltransferase</keyword>
<dbReference type="GO" id="GO:0008168">
    <property type="term" value="F:methyltransferase activity"/>
    <property type="evidence" value="ECO:0007669"/>
    <property type="project" value="UniProtKB-KW"/>
</dbReference>
<dbReference type="Gene3D" id="2.20.25.110">
    <property type="entry name" value="S-adenosyl-L-methionine-dependent methyltransferases"/>
    <property type="match status" value="1"/>
</dbReference>
<dbReference type="PANTHER" id="PTHR43464">
    <property type="entry name" value="METHYLTRANSFERASE"/>
    <property type="match status" value="1"/>
</dbReference>
<dbReference type="AlphaFoldDB" id="A0A1C4YIC1"/>
<keyword evidence="2 5" id="KW-0808">Transferase</keyword>
<evidence type="ECO:0000256" key="2">
    <source>
        <dbReference type="ARBA" id="ARBA00022679"/>
    </source>
</evidence>
<reference evidence="6" key="1">
    <citation type="submission" date="2016-06" db="EMBL/GenBank/DDBJ databases">
        <authorList>
            <person name="Varghese N."/>
            <person name="Submissions Spin"/>
        </authorList>
    </citation>
    <scope>NUCLEOTIDE SEQUENCE [LARGE SCALE GENOMIC DNA]</scope>
    <source>
        <strain evidence="6">DSM 43168</strain>
    </source>
</reference>
<name>A0A1C4YIC1_9ACTN</name>
<dbReference type="STRING" id="47853.TK50_05155"/>
<dbReference type="PANTHER" id="PTHR43464:SF19">
    <property type="entry name" value="UBIQUINONE BIOSYNTHESIS O-METHYLTRANSFERASE, MITOCHONDRIAL"/>
    <property type="match status" value="1"/>
</dbReference>
<feature type="domain" description="Methyltransferase" evidence="4">
    <location>
        <begin position="44"/>
        <end position="139"/>
    </location>
</feature>
<dbReference type="EMBL" id="FMCT01000006">
    <property type="protein sequence ID" value="SCF20420.1"/>
    <property type="molecule type" value="Genomic_DNA"/>
</dbReference>
<dbReference type="Proteomes" id="UP000183585">
    <property type="component" value="Unassembled WGS sequence"/>
</dbReference>
<dbReference type="GO" id="GO:0032259">
    <property type="term" value="P:methylation"/>
    <property type="evidence" value="ECO:0007669"/>
    <property type="project" value="UniProtKB-KW"/>
</dbReference>
<dbReference type="InterPro" id="IPR041698">
    <property type="entry name" value="Methyltransf_25"/>
</dbReference>
<dbReference type="Pfam" id="PF13649">
    <property type="entry name" value="Methyltransf_25"/>
    <property type="match status" value="1"/>
</dbReference>
<evidence type="ECO:0000259" key="4">
    <source>
        <dbReference type="Pfam" id="PF13649"/>
    </source>
</evidence>
<evidence type="ECO:0000256" key="3">
    <source>
        <dbReference type="ARBA" id="ARBA00022691"/>
    </source>
</evidence>
<keyword evidence="6" id="KW-1185">Reference proteome</keyword>
<keyword evidence="3" id="KW-0949">S-adenosyl-L-methionine</keyword>
<evidence type="ECO:0000313" key="6">
    <source>
        <dbReference type="Proteomes" id="UP000183585"/>
    </source>
</evidence>
<proteinExistence type="predicted"/>
<dbReference type="Gene3D" id="3.40.50.150">
    <property type="entry name" value="Vaccinia Virus protein VP39"/>
    <property type="match status" value="1"/>
</dbReference>
<protein>
    <submittedName>
        <fullName evidence="5">Methyltransferase domain-containing protein</fullName>
    </submittedName>
</protein>
<evidence type="ECO:0000256" key="1">
    <source>
        <dbReference type="ARBA" id="ARBA00022603"/>
    </source>
</evidence>
<dbReference type="SUPFAM" id="SSF53335">
    <property type="entry name" value="S-adenosyl-L-methionine-dependent methyltransferases"/>
    <property type="match status" value="1"/>
</dbReference>
<sequence length="245" mass="26909">MSWYEDLSLWSGFSDVLFSAERARHAAELVATSPLLAFPPGSRVLDQGCGVGFFAVPLARRGHRVTGVDLHRELLDRAEAEAAGTGSGPSFVRADVREYVSPDAFDVVVNMYTSFGYFDEHDDNVQVLRNAYRCLVPGGTLIVDLLSKEVYASWVGPPKIVDVPGGMVVMRDTILDDWTRYRTDWTLVRGDRAEHTSLTCWVYSAAELTDMVAQAGFEKVECFGNFAGGPYDGAATRLIVRGTKA</sequence>
<organism evidence="5 6">
    <name type="scientific">Micromonospora carbonacea</name>
    <dbReference type="NCBI Taxonomy" id="47853"/>
    <lineage>
        <taxon>Bacteria</taxon>
        <taxon>Bacillati</taxon>
        <taxon>Actinomycetota</taxon>
        <taxon>Actinomycetes</taxon>
        <taxon>Micromonosporales</taxon>
        <taxon>Micromonosporaceae</taxon>
        <taxon>Micromonospora</taxon>
    </lineage>
</organism>
<dbReference type="RefSeq" id="WP_074475110.1">
    <property type="nucleotide sequence ID" value="NZ_FMCT01000006.1"/>
</dbReference>
<dbReference type="InterPro" id="IPR029063">
    <property type="entry name" value="SAM-dependent_MTases_sf"/>
</dbReference>
<evidence type="ECO:0000313" key="5">
    <source>
        <dbReference type="EMBL" id="SCF20420.1"/>
    </source>
</evidence>
<gene>
    <name evidence="5" type="ORF">GA0070563_106157</name>
</gene>
<accession>A0A1C4YIC1</accession>